<dbReference type="InterPro" id="IPR008979">
    <property type="entry name" value="Galactose-bd-like_sf"/>
</dbReference>
<evidence type="ECO:0000313" key="5">
    <source>
        <dbReference type="Proteomes" id="UP000181909"/>
    </source>
</evidence>
<evidence type="ECO:0000256" key="2">
    <source>
        <dbReference type="SAM" id="Phobius"/>
    </source>
</evidence>
<feature type="transmembrane region" description="Helical" evidence="2">
    <location>
        <begin position="233"/>
        <end position="254"/>
    </location>
</feature>
<dbReference type="Proteomes" id="UP000181909">
    <property type="component" value="Unassembled WGS sequence"/>
</dbReference>
<dbReference type="RefSeq" id="WP_072486902.1">
    <property type="nucleotide sequence ID" value="NZ_FPJO01000013.1"/>
</dbReference>
<keyword evidence="2" id="KW-0812">Transmembrane</keyword>
<dbReference type="SUPFAM" id="SSF49785">
    <property type="entry name" value="Galactose-binding domain-like"/>
    <property type="match status" value="1"/>
</dbReference>
<feature type="compositionally biased region" description="Pro residues" evidence="1">
    <location>
        <begin position="112"/>
        <end position="151"/>
    </location>
</feature>
<dbReference type="InterPro" id="IPR059113">
    <property type="entry name" value="Znf_ribbon"/>
</dbReference>
<evidence type="ECO:0000313" key="4">
    <source>
        <dbReference type="EMBL" id="SFY19499.1"/>
    </source>
</evidence>
<sequence>MRSCPACGSANREDDEFCGNCGSYLGWSSRTPQNAPAAAEPAAPARPTEPAGPAAEPATGSPAEPVTGPATVPDPQPEAPQPEAPQAGDQPSPRPEPARSRAPEPAAQPHAEPTPAPVPEPRPAPPAPVRPEPPAQPAPVRPQAPQPPAPDEPVIAVQPARPIARRPVVRPVTEDEEPDGPPCPACGTPNLPGRKFCRRCAAPLQTREQPAPLPWWRTVWPFRRRVRSGSGRALRRTMLVLVVVGLLFAGFLLLPAGRYVFEDVRDKLGATAEISPTGVTASAHAPGHPASAAVDGLTDKYWGAPTLGSSLTCTFDKPFRLVGVVVYPGVSTEPEEFRQGARPTRADLIITSADGEVHEKTMTLTDKPGRQTVRTGISDVISVRLVLRAASGQGEGRPIAVGEVEIFERS</sequence>
<feature type="compositionally biased region" description="Pro residues" evidence="1">
    <location>
        <begin position="72"/>
        <end position="83"/>
    </location>
</feature>
<evidence type="ECO:0000259" key="3">
    <source>
        <dbReference type="Pfam" id="PF13248"/>
    </source>
</evidence>
<feature type="region of interest" description="Disordered" evidence="1">
    <location>
        <begin position="1"/>
        <end position="189"/>
    </location>
</feature>
<reference evidence="4 5" key="1">
    <citation type="submission" date="2016-11" db="EMBL/GenBank/DDBJ databases">
        <authorList>
            <person name="Jaros S."/>
            <person name="Januszkiewicz K."/>
            <person name="Wedrychowicz H."/>
        </authorList>
    </citation>
    <scope>NUCLEOTIDE SEQUENCE [LARGE SCALE GENOMIC DNA]</scope>
    <source>
        <strain evidence="4 5">OK807</strain>
    </source>
</reference>
<dbReference type="AlphaFoldDB" id="A0A1K2D8W8"/>
<dbReference type="Pfam" id="PF13248">
    <property type="entry name" value="Zn_ribbon_3"/>
    <property type="match status" value="1"/>
</dbReference>
<dbReference type="NCBIfam" id="NF047619">
    <property type="entry name" value="NADase_discoid"/>
    <property type="match status" value="1"/>
</dbReference>
<proteinExistence type="predicted"/>
<dbReference type="STRING" id="1893.SAMN02787144_101326"/>
<gene>
    <name evidence="4" type="ORF">SAMN02787144_101326</name>
</gene>
<feature type="compositionally biased region" description="Low complexity" evidence="1">
    <location>
        <begin position="35"/>
        <end position="65"/>
    </location>
</feature>
<organism evidence="4 5">
    <name type="scientific">Streptomyces atratus</name>
    <dbReference type="NCBI Taxonomy" id="1893"/>
    <lineage>
        <taxon>Bacteria</taxon>
        <taxon>Bacillati</taxon>
        <taxon>Actinomycetota</taxon>
        <taxon>Actinomycetes</taxon>
        <taxon>Kitasatosporales</taxon>
        <taxon>Streptomycetaceae</taxon>
        <taxon>Streptomyces</taxon>
    </lineage>
</organism>
<accession>A0A1K2D8W8</accession>
<evidence type="ECO:0000256" key="1">
    <source>
        <dbReference type="SAM" id="MobiDB-lite"/>
    </source>
</evidence>
<keyword evidence="2" id="KW-0472">Membrane</keyword>
<protein>
    <submittedName>
        <fullName evidence="4">Zinc-ribbon domain-containing protein</fullName>
    </submittedName>
</protein>
<feature type="compositionally biased region" description="Low complexity" evidence="1">
    <location>
        <begin position="152"/>
        <end position="162"/>
    </location>
</feature>
<dbReference type="OrthoDB" id="3808044at2"/>
<feature type="domain" description="Putative zinc-ribbon" evidence="3">
    <location>
        <begin position="1"/>
        <end position="23"/>
    </location>
</feature>
<dbReference type="EMBL" id="FPJO01000013">
    <property type="protein sequence ID" value="SFY19499.1"/>
    <property type="molecule type" value="Genomic_DNA"/>
</dbReference>
<name>A0A1K2D8W8_STRAR</name>
<keyword evidence="2" id="KW-1133">Transmembrane helix</keyword>
<dbReference type="Gene3D" id="2.60.120.260">
    <property type="entry name" value="Galactose-binding domain-like"/>
    <property type="match status" value="1"/>
</dbReference>
<dbReference type="InterPro" id="IPR057561">
    <property type="entry name" value="NADase_transloc"/>
</dbReference>